<sequence length="88" mass="9486">MALKRNEPGVKELTKQEYENNRGIKQTGTGGEGPKDVGKAVGQNPVPPSGVSLSGANTKKEIINELLKRDGSRTGLQQKTKKVLLEML</sequence>
<name>A0A0F9I5E6_9ZZZZ</name>
<comment type="caution">
    <text evidence="2">The sequence shown here is derived from an EMBL/GenBank/DDBJ whole genome shotgun (WGS) entry which is preliminary data.</text>
</comment>
<gene>
    <name evidence="2" type="ORF">LCGC14_1622090</name>
</gene>
<proteinExistence type="predicted"/>
<dbReference type="AlphaFoldDB" id="A0A0F9I5E6"/>
<evidence type="ECO:0000256" key="1">
    <source>
        <dbReference type="SAM" id="MobiDB-lite"/>
    </source>
</evidence>
<feature type="compositionally biased region" description="Basic and acidic residues" evidence="1">
    <location>
        <begin position="1"/>
        <end position="22"/>
    </location>
</feature>
<protein>
    <submittedName>
        <fullName evidence="2">Uncharacterized protein</fullName>
    </submittedName>
</protein>
<feature type="region of interest" description="Disordered" evidence="1">
    <location>
        <begin position="1"/>
        <end position="55"/>
    </location>
</feature>
<evidence type="ECO:0000313" key="2">
    <source>
        <dbReference type="EMBL" id="KKM22757.1"/>
    </source>
</evidence>
<organism evidence="2">
    <name type="scientific">marine sediment metagenome</name>
    <dbReference type="NCBI Taxonomy" id="412755"/>
    <lineage>
        <taxon>unclassified sequences</taxon>
        <taxon>metagenomes</taxon>
        <taxon>ecological metagenomes</taxon>
    </lineage>
</organism>
<reference evidence="2" key="1">
    <citation type="journal article" date="2015" name="Nature">
        <title>Complex archaea that bridge the gap between prokaryotes and eukaryotes.</title>
        <authorList>
            <person name="Spang A."/>
            <person name="Saw J.H."/>
            <person name="Jorgensen S.L."/>
            <person name="Zaremba-Niedzwiedzka K."/>
            <person name="Martijn J."/>
            <person name="Lind A.E."/>
            <person name="van Eijk R."/>
            <person name="Schleper C."/>
            <person name="Guy L."/>
            <person name="Ettema T.J."/>
        </authorList>
    </citation>
    <scope>NUCLEOTIDE SEQUENCE</scope>
</reference>
<dbReference type="EMBL" id="LAZR01013265">
    <property type="protein sequence ID" value="KKM22757.1"/>
    <property type="molecule type" value="Genomic_DNA"/>
</dbReference>
<accession>A0A0F9I5E6</accession>